<proteinExistence type="predicted"/>
<dbReference type="Proteomes" id="UP000178059">
    <property type="component" value="Unassembled WGS sequence"/>
</dbReference>
<sequence>MKTSALSIKIDPKVKHEAQKVADQLGFTLSAIINASLKNLARSKTVSYSLLEPTPLLKNAIRSARADRARGKSIGPFSSSRDMMKSLLS</sequence>
<dbReference type="GO" id="GO:0006355">
    <property type="term" value="P:regulation of DNA-templated transcription"/>
    <property type="evidence" value="ECO:0007669"/>
    <property type="project" value="InterPro"/>
</dbReference>
<protein>
    <recommendedName>
        <fullName evidence="4">Damage-inducible protein J</fullName>
    </recommendedName>
</protein>
<dbReference type="STRING" id="1801743.A2824_01770"/>
<comment type="caution">
    <text evidence="2">The sequence shown here is derived from an EMBL/GenBank/DDBJ whole genome shotgun (WGS) entry which is preliminary data.</text>
</comment>
<evidence type="ECO:0000313" key="3">
    <source>
        <dbReference type="Proteomes" id="UP000178059"/>
    </source>
</evidence>
<feature type="region of interest" description="Disordered" evidence="1">
    <location>
        <begin position="68"/>
        <end position="89"/>
    </location>
</feature>
<gene>
    <name evidence="2" type="ORF">A2824_01770</name>
</gene>
<dbReference type="InterPro" id="IPR013321">
    <property type="entry name" value="Arc_rbn_hlx_hlx"/>
</dbReference>
<evidence type="ECO:0008006" key="4">
    <source>
        <dbReference type="Google" id="ProtNLM"/>
    </source>
</evidence>
<evidence type="ECO:0000256" key="1">
    <source>
        <dbReference type="SAM" id="MobiDB-lite"/>
    </source>
</evidence>
<accession>A0A1F6VKI3</accession>
<dbReference type="AlphaFoldDB" id="A0A1F6VKI3"/>
<name>A0A1F6VKI3_9BACT</name>
<evidence type="ECO:0000313" key="2">
    <source>
        <dbReference type="EMBL" id="OGI70160.1"/>
    </source>
</evidence>
<reference evidence="2 3" key="1">
    <citation type="journal article" date="2016" name="Nat. Commun.">
        <title>Thousands of microbial genomes shed light on interconnected biogeochemical processes in an aquifer system.</title>
        <authorList>
            <person name="Anantharaman K."/>
            <person name="Brown C.T."/>
            <person name="Hug L.A."/>
            <person name="Sharon I."/>
            <person name="Castelle C.J."/>
            <person name="Probst A.J."/>
            <person name="Thomas B.C."/>
            <person name="Singh A."/>
            <person name="Wilkins M.J."/>
            <person name="Karaoz U."/>
            <person name="Brodie E.L."/>
            <person name="Williams K.H."/>
            <person name="Hubbard S.S."/>
            <person name="Banfield J.F."/>
        </authorList>
    </citation>
    <scope>NUCLEOTIDE SEQUENCE [LARGE SCALE GENOMIC DNA]</scope>
</reference>
<dbReference type="EMBL" id="MFTT01000011">
    <property type="protein sequence ID" value="OGI70160.1"/>
    <property type="molecule type" value="Genomic_DNA"/>
</dbReference>
<dbReference type="Gene3D" id="1.10.1220.10">
    <property type="entry name" value="Met repressor-like"/>
    <property type="match status" value="1"/>
</dbReference>
<dbReference type="InterPro" id="IPR007337">
    <property type="entry name" value="RelB/DinJ"/>
</dbReference>
<organism evidence="2 3">
    <name type="scientific">Candidatus Nomurabacteria bacterium RIFCSPHIGHO2_01_FULL_42_16</name>
    <dbReference type="NCBI Taxonomy" id="1801743"/>
    <lineage>
        <taxon>Bacteria</taxon>
        <taxon>Candidatus Nomuraibacteriota</taxon>
    </lineage>
</organism>
<dbReference type="Pfam" id="PF04221">
    <property type="entry name" value="RelB"/>
    <property type="match status" value="1"/>
</dbReference>